<dbReference type="PRINTS" id="PR00455">
    <property type="entry name" value="HTHTETR"/>
</dbReference>
<feature type="DNA-binding region" description="H-T-H motif" evidence="4">
    <location>
        <begin position="25"/>
        <end position="44"/>
    </location>
</feature>
<evidence type="ECO:0000256" key="3">
    <source>
        <dbReference type="ARBA" id="ARBA00023163"/>
    </source>
</evidence>
<dbReference type="PROSITE" id="PS50977">
    <property type="entry name" value="HTH_TETR_2"/>
    <property type="match status" value="1"/>
</dbReference>
<keyword evidence="7" id="KW-1185">Reference proteome</keyword>
<evidence type="ECO:0000259" key="5">
    <source>
        <dbReference type="PROSITE" id="PS50977"/>
    </source>
</evidence>
<dbReference type="InterPro" id="IPR001647">
    <property type="entry name" value="HTH_TetR"/>
</dbReference>
<dbReference type="SUPFAM" id="SSF46689">
    <property type="entry name" value="Homeodomain-like"/>
    <property type="match status" value="1"/>
</dbReference>
<keyword evidence="3" id="KW-0804">Transcription</keyword>
<feature type="domain" description="HTH tetR-type" evidence="5">
    <location>
        <begin position="2"/>
        <end position="62"/>
    </location>
</feature>
<dbReference type="Pfam" id="PF00440">
    <property type="entry name" value="TetR_N"/>
    <property type="match status" value="1"/>
</dbReference>
<dbReference type="PANTHER" id="PTHR47506:SF1">
    <property type="entry name" value="HTH-TYPE TRANSCRIPTIONAL REGULATOR YJDC"/>
    <property type="match status" value="1"/>
</dbReference>
<comment type="caution">
    <text evidence="6">The sequence shown here is derived from an EMBL/GenBank/DDBJ whole genome shotgun (WGS) entry which is preliminary data.</text>
</comment>
<sequence>MSDTKQRLLDGALVALREHGVTGVSARTIAAAAGANQALVFYHFGSVDELLGAACQQATRQRVEAFAERFAAVGSLRELLQVGRDLHDQELALGNVSVLAQMLAAAQTGERLAAPIAAALRMWTDEIETILQRLLAASPVAEVADIPGLARAVGAAFVGIELYEGVDRDGAYRALEALDQLAVLVEVVDELGPLARRALKSKIKKASAPR</sequence>
<dbReference type="Proteomes" id="UP000679690">
    <property type="component" value="Unassembled WGS sequence"/>
</dbReference>
<accession>A0ABS3UWZ9</accession>
<organism evidence="6 7">
    <name type="scientific">Actinoplanes flavus</name>
    <dbReference type="NCBI Taxonomy" id="2820290"/>
    <lineage>
        <taxon>Bacteria</taxon>
        <taxon>Bacillati</taxon>
        <taxon>Actinomycetota</taxon>
        <taxon>Actinomycetes</taxon>
        <taxon>Micromonosporales</taxon>
        <taxon>Micromonosporaceae</taxon>
        <taxon>Actinoplanes</taxon>
    </lineage>
</organism>
<proteinExistence type="predicted"/>
<dbReference type="PANTHER" id="PTHR47506">
    <property type="entry name" value="TRANSCRIPTIONAL REGULATORY PROTEIN"/>
    <property type="match status" value="1"/>
</dbReference>
<dbReference type="EMBL" id="JAGFNS010000034">
    <property type="protein sequence ID" value="MBO3743081.1"/>
    <property type="molecule type" value="Genomic_DNA"/>
</dbReference>
<dbReference type="Gene3D" id="1.10.357.10">
    <property type="entry name" value="Tetracycline Repressor, domain 2"/>
    <property type="match status" value="1"/>
</dbReference>
<evidence type="ECO:0000256" key="4">
    <source>
        <dbReference type="PROSITE-ProRule" id="PRU00335"/>
    </source>
</evidence>
<reference evidence="6 7" key="1">
    <citation type="submission" date="2021-03" db="EMBL/GenBank/DDBJ databases">
        <title>Actinoplanes flavus sp. nov., a novel actinomycete isolated from Coconut Palm rhizosphere soil.</title>
        <authorList>
            <person name="Luo X."/>
        </authorList>
    </citation>
    <scope>NUCLEOTIDE SEQUENCE [LARGE SCALE GENOMIC DNA]</scope>
    <source>
        <strain evidence="6 7">NEAU-H7</strain>
    </source>
</reference>
<evidence type="ECO:0000256" key="1">
    <source>
        <dbReference type="ARBA" id="ARBA00023015"/>
    </source>
</evidence>
<evidence type="ECO:0000256" key="2">
    <source>
        <dbReference type="ARBA" id="ARBA00023125"/>
    </source>
</evidence>
<gene>
    <name evidence="6" type="ORF">J5X75_36850</name>
</gene>
<name>A0ABS3UWZ9_9ACTN</name>
<evidence type="ECO:0000313" key="7">
    <source>
        <dbReference type="Proteomes" id="UP000679690"/>
    </source>
</evidence>
<dbReference type="InterPro" id="IPR009057">
    <property type="entry name" value="Homeodomain-like_sf"/>
</dbReference>
<protein>
    <submittedName>
        <fullName evidence="6">TetR family transcriptional regulator</fullName>
    </submittedName>
</protein>
<evidence type="ECO:0000313" key="6">
    <source>
        <dbReference type="EMBL" id="MBO3743081.1"/>
    </source>
</evidence>
<keyword evidence="1" id="KW-0805">Transcription regulation</keyword>
<keyword evidence="2 4" id="KW-0238">DNA-binding</keyword>